<keyword evidence="3" id="KW-1185">Reference proteome</keyword>
<proteinExistence type="predicted"/>
<evidence type="ECO:0000313" key="2">
    <source>
        <dbReference type="EMBL" id="PWN17951.1"/>
    </source>
</evidence>
<accession>A0A316U094</accession>
<dbReference type="EMBL" id="KZ819339">
    <property type="protein sequence ID" value="PWN17951.1"/>
    <property type="molecule type" value="Genomic_DNA"/>
</dbReference>
<gene>
    <name evidence="2" type="ORF">BCV69DRAFT_89349</name>
</gene>
<dbReference type="Proteomes" id="UP000245942">
    <property type="component" value="Unassembled WGS sequence"/>
</dbReference>
<evidence type="ECO:0000313" key="3">
    <source>
        <dbReference type="Proteomes" id="UP000245942"/>
    </source>
</evidence>
<protein>
    <submittedName>
        <fullName evidence="2">Uncharacterized protein</fullName>
    </submittedName>
</protein>
<dbReference type="OrthoDB" id="5599651at2759"/>
<feature type="compositionally biased region" description="Basic residues" evidence="1">
    <location>
        <begin position="24"/>
        <end position="37"/>
    </location>
</feature>
<feature type="region of interest" description="Disordered" evidence="1">
    <location>
        <begin position="1"/>
        <end position="71"/>
    </location>
</feature>
<evidence type="ECO:0000256" key="1">
    <source>
        <dbReference type="SAM" id="MobiDB-lite"/>
    </source>
</evidence>
<dbReference type="AlphaFoldDB" id="A0A316U094"/>
<dbReference type="RefSeq" id="XP_025345111.1">
    <property type="nucleotide sequence ID" value="XM_025495617.1"/>
</dbReference>
<dbReference type="GeneID" id="37017351"/>
<sequence length="71" mass="7930">MLMAIQRIRYASRSDNGRSQGKARQGKARQGKARQGKTRQGTKGDTWLHDRTLNGTGKKGTRLTLETKMGQ</sequence>
<name>A0A316U094_9BASI</name>
<reference evidence="2 3" key="1">
    <citation type="journal article" date="2018" name="Mol. Biol. Evol.">
        <title>Broad Genomic Sampling Reveals a Smut Pathogenic Ancestry of the Fungal Clade Ustilaginomycotina.</title>
        <authorList>
            <person name="Kijpornyongpan T."/>
            <person name="Mondo S.J."/>
            <person name="Barry K."/>
            <person name="Sandor L."/>
            <person name="Lee J."/>
            <person name="Lipzen A."/>
            <person name="Pangilinan J."/>
            <person name="LaButti K."/>
            <person name="Hainaut M."/>
            <person name="Henrissat B."/>
            <person name="Grigoriev I.V."/>
            <person name="Spatafora J.W."/>
            <person name="Aime M.C."/>
        </authorList>
    </citation>
    <scope>NUCLEOTIDE SEQUENCE [LARGE SCALE GENOMIC DNA]</scope>
    <source>
        <strain evidence="2 3">MCA 4718</strain>
    </source>
</reference>
<organism evidence="2 3">
    <name type="scientific">Pseudomicrostroma glucosiphilum</name>
    <dbReference type="NCBI Taxonomy" id="1684307"/>
    <lineage>
        <taxon>Eukaryota</taxon>
        <taxon>Fungi</taxon>
        <taxon>Dikarya</taxon>
        <taxon>Basidiomycota</taxon>
        <taxon>Ustilaginomycotina</taxon>
        <taxon>Exobasidiomycetes</taxon>
        <taxon>Microstromatales</taxon>
        <taxon>Microstromatales incertae sedis</taxon>
        <taxon>Pseudomicrostroma</taxon>
    </lineage>
</organism>